<name>A0ABS3BPJ5_9BACT</name>
<evidence type="ECO:0008006" key="3">
    <source>
        <dbReference type="Google" id="ProtNLM"/>
    </source>
</evidence>
<dbReference type="Proteomes" id="UP000664698">
    <property type="component" value="Unassembled WGS sequence"/>
</dbReference>
<protein>
    <recommendedName>
        <fullName evidence="3">Kinesin motor domain-containing protein</fullName>
    </recommendedName>
</protein>
<keyword evidence="2" id="KW-1185">Reference proteome</keyword>
<evidence type="ECO:0000313" key="1">
    <source>
        <dbReference type="EMBL" id="MBN7801238.1"/>
    </source>
</evidence>
<sequence>MKPASRPPSHPHTEINVREELIDTYELFAGIFKESGVLFSYIPKLDTTLPLIYGKRPLVQRLFSEFISACLYSKASLVGRQSVQISHTKSRTHWIFTLQIHSSTVDILPVHSLSFYKGSVQSVFGNASYQSTYVPNPSNHAAYVQLS</sequence>
<gene>
    <name evidence="1" type="ORF">J0A67_10215</name>
</gene>
<accession>A0ABS3BPJ5</accession>
<organism evidence="1 2">
    <name type="scientific">Algoriphagus aestuariicola</name>
    <dbReference type="NCBI Taxonomy" id="1852016"/>
    <lineage>
        <taxon>Bacteria</taxon>
        <taxon>Pseudomonadati</taxon>
        <taxon>Bacteroidota</taxon>
        <taxon>Cytophagia</taxon>
        <taxon>Cytophagales</taxon>
        <taxon>Cyclobacteriaceae</taxon>
        <taxon>Algoriphagus</taxon>
    </lineage>
</organism>
<comment type="caution">
    <text evidence="1">The sequence shown here is derived from an EMBL/GenBank/DDBJ whole genome shotgun (WGS) entry which is preliminary data.</text>
</comment>
<evidence type="ECO:0000313" key="2">
    <source>
        <dbReference type="Proteomes" id="UP000664698"/>
    </source>
</evidence>
<proteinExistence type="predicted"/>
<dbReference type="EMBL" id="JAFKCW010000002">
    <property type="protein sequence ID" value="MBN7801238.1"/>
    <property type="molecule type" value="Genomic_DNA"/>
</dbReference>
<dbReference type="RefSeq" id="WP_206569209.1">
    <property type="nucleotide sequence ID" value="NZ_JAFKCW010000002.1"/>
</dbReference>
<reference evidence="1 2" key="1">
    <citation type="submission" date="2021-03" db="EMBL/GenBank/DDBJ databases">
        <title>novel species isolated from a fishpond in China.</title>
        <authorList>
            <person name="Lu H."/>
            <person name="Cai Z."/>
        </authorList>
    </citation>
    <scope>NUCLEOTIDE SEQUENCE [LARGE SCALE GENOMIC DNA]</scope>
    <source>
        <strain evidence="1 2">JCM 31546</strain>
    </source>
</reference>